<evidence type="ECO:0000256" key="1">
    <source>
        <dbReference type="SAM" id="Phobius"/>
    </source>
</evidence>
<proteinExistence type="predicted"/>
<organism evidence="2 3">
    <name type="scientific">Shigella dysenteriae WRSd3</name>
    <dbReference type="NCBI Taxonomy" id="1401327"/>
    <lineage>
        <taxon>Bacteria</taxon>
        <taxon>Pseudomonadati</taxon>
        <taxon>Pseudomonadota</taxon>
        <taxon>Gammaproteobacteria</taxon>
        <taxon>Enterobacterales</taxon>
        <taxon>Enterobacteriaceae</taxon>
        <taxon>Shigella</taxon>
    </lineage>
</organism>
<dbReference type="AlphaFoldDB" id="A0A090NEU7"/>
<dbReference type="EMBL" id="AXUT01000257">
    <property type="protein sequence ID" value="ESU78244.1"/>
    <property type="molecule type" value="Genomic_DNA"/>
</dbReference>
<reference evidence="2 3" key="1">
    <citation type="submission" date="2013-10" db="EMBL/GenBank/DDBJ databases">
        <title>Draft genomes and the virulence plasmids of Sd1617 vaccine constructs: WRSd3 and WRSd5.</title>
        <authorList>
            <person name="Aksomboon Vongsawan A."/>
            <person name="Venkatesan M.M."/>
            <person name="Vaisvil B."/>
            <person name="Emel G."/>
            <person name="Kepatral V."/>
            <person name="Sethabutr O."/>
            <person name="Serichantalergs O."/>
            <person name="Mason C."/>
        </authorList>
    </citation>
    <scope>NUCLEOTIDE SEQUENCE [LARGE SCALE GENOMIC DNA]</scope>
    <source>
        <strain evidence="2 3">WRSd3</strain>
    </source>
</reference>
<evidence type="ECO:0000313" key="2">
    <source>
        <dbReference type="EMBL" id="ESU78244.1"/>
    </source>
</evidence>
<sequence>MWWWSQLYLHSRLFWWISNWRGFPDIMSSDYAGELMIWIMLATLAVVFVVGFRVLTSGARKAIRRLSDRLNIDVVPVESMVDQMGKSAGDEFLRYLHRPDESHLQNAAQVLLIWQIVIVDGSEQNLLQWHRILQKARLAAPITDAQVRLALGFLRETEPEMQDINAFQMRYNAFFQPAEGVHWLH</sequence>
<name>A0A090NEU7_SHIDY</name>
<comment type="caution">
    <text evidence="2">The sequence shown here is derived from an EMBL/GenBank/DDBJ whole genome shotgun (WGS) entry which is preliminary data.</text>
</comment>
<keyword evidence="1" id="KW-1133">Transmembrane helix</keyword>
<protein>
    <submittedName>
        <fullName evidence="2">Uncharacterized protein</fullName>
    </submittedName>
</protein>
<keyword evidence="1" id="KW-0472">Membrane</keyword>
<accession>A0A090NEU7</accession>
<dbReference type="PATRIC" id="fig|1401327.3.peg.2794"/>
<dbReference type="InterPro" id="IPR009587">
    <property type="entry name" value="DUF1198"/>
</dbReference>
<gene>
    <name evidence="2" type="ORF">WRSd3_03004</name>
</gene>
<dbReference type="Proteomes" id="UP000017944">
    <property type="component" value="Unassembled WGS sequence"/>
</dbReference>
<evidence type="ECO:0000313" key="3">
    <source>
        <dbReference type="Proteomes" id="UP000017944"/>
    </source>
</evidence>
<feature type="transmembrane region" description="Helical" evidence="1">
    <location>
        <begin position="35"/>
        <end position="55"/>
    </location>
</feature>
<keyword evidence="1" id="KW-0812">Transmembrane</keyword>
<dbReference type="Pfam" id="PF06711">
    <property type="entry name" value="DUF1198"/>
    <property type="match status" value="1"/>
</dbReference>